<evidence type="ECO:0000313" key="3">
    <source>
        <dbReference type="Proteomes" id="UP001372338"/>
    </source>
</evidence>
<accession>A0AAN9FHP1</accession>
<dbReference type="Pfam" id="PF05641">
    <property type="entry name" value="Agenet"/>
    <property type="match status" value="1"/>
</dbReference>
<dbReference type="EMBL" id="JAYWIO010000003">
    <property type="protein sequence ID" value="KAK7276005.1"/>
    <property type="molecule type" value="Genomic_DNA"/>
</dbReference>
<protein>
    <recommendedName>
        <fullName evidence="1">Agenet domain-containing protein</fullName>
    </recommendedName>
</protein>
<proteinExistence type="predicted"/>
<reference evidence="2 3" key="1">
    <citation type="submission" date="2024-01" db="EMBL/GenBank/DDBJ databases">
        <title>The genomes of 5 underutilized Papilionoideae crops provide insights into root nodulation and disease resistanc.</title>
        <authorList>
            <person name="Yuan L."/>
        </authorList>
    </citation>
    <scope>NUCLEOTIDE SEQUENCE [LARGE SCALE GENOMIC DNA]</scope>
    <source>
        <strain evidence="2">ZHUSHIDOU_FW_LH</strain>
        <tissue evidence="2">Leaf</tissue>
    </source>
</reference>
<sequence length="616" mass="70987">MEVGLLGSWNSGIIISSGRKKYRIRYDNVLEDDGLSYCEEMVKVPDMMDGERGFIRPIPPMVETRENDLPYGLCVDAYYMESWWEGVIFDHNNGMKERSIFFPDQSDEMKIDIHQLRITQDWIEDSGTWKPRGKWMFLELIEEILKESFIPISIRQIYYDLWDKDYFNKIKYWTCNIKDTWREPVMEIINFYKDLTVSAILDAIVLPSHLLEATPEQKSAETNPSVDAQANIGIASNSNLPLNEMHVLDEEEHAYPEHEPARPKHNVDAQANDITIIPDSNLPLNKMHVLEEEEHAYPEHEPFEPELDEMHILEEEDHAYPEHEPAEPEHNVDAQANITIIPDSNLPLNEMHVLEEEEQANITIIHDSNLSLNEMHVLEEEEHANSEHEPVEPEHNVDAQANITTIPNSNLPINEMHILEEEEHANPEHEPAEYEHNADAQANITILPDSNLPLNEMHVLEEEEQANITIIHDSNLPLNEMHVLEEEEHAYPEHEPIEPEHNVDAQANISIIPDSNLPINEMHILEEEELAYPEHEPAEPAHNVDAQANVTIIPDLNLPVDEMHTLEEEEHAYPKHEPAEPEHNVDAQANITIIPDLNLPSTEMEILEKKEHASSV</sequence>
<feature type="domain" description="Agenet" evidence="1">
    <location>
        <begin position="67"/>
        <end position="124"/>
    </location>
</feature>
<comment type="caution">
    <text evidence="2">The sequence shown here is derived from an EMBL/GenBank/DDBJ whole genome shotgun (WGS) entry which is preliminary data.</text>
</comment>
<evidence type="ECO:0000259" key="1">
    <source>
        <dbReference type="SMART" id="SM00743"/>
    </source>
</evidence>
<evidence type="ECO:0000313" key="2">
    <source>
        <dbReference type="EMBL" id="KAK7276005.1"/>
    </source>
</evidence>
<dbReference type="SMART" id="SM00743">
    <property type="entry name" value="Agenet"/>
    <property type="match status" value="1"/>
</dbReference>
<keyword evidence="3" id="KW-1185">Reference proteome</keyword>
<gene>
    <name evidence="2" type="ORF">RIF29_17135</name>
</gene>
<organism evidence="2 3">
    <name type="scientific">Crotalaria pallida</name>
    <name type="common">Smooth rattlebox</name>
    <name type="synonym">Crotalaria striata</name>
    <dbReference type="NCBI Taxonomy" id="3830"/>
    <lineage>
        <taxon>Eukaryota</taxon>
        <taxon>Viridiplantae</taxon>
        <taxon>Streptophyta</taxon>
        <taxon>Embryophyta</taxon>
        <taxon>Tracheophyta</taxon>
        <taxon>Spermatophyta</taxon>
        <taxon>Magnoliopsida</taxon>
        <taxon>eudicotyledons</taxon>
        <taxon>Gunneridae</taxon>
        <taxon>Pentapetalae</taxon>
        <taxon>rosids</taxon>
        <taxon>fabids</taxon>
        <taxon>Fabales</taxon>
        <taxon>Fabaceae</taxon>
        <taxon>Papilionoideae</taxon>
        <taxon>50 kb inversion clade</taxon>
        <taxon>genistoids sensu lato</taxon>
        <taxon>core genistoids</taxon>
        <taxon>Crotalarieae</taxon>
        <taxon>Crotalaria</taxon>
    </lineage>
</organism>
<dbReference type="InterPro" id="IPR008395">
    <property type="entry name" value="Agenet-like_dom"/>
</dbReference>
<dbReference type="InterPro" id="IPR014002">
    <property type="entry name" value="Agenet_dom_plant"/>
</dbReference>
<dbReference type="AlphaFoldDB" id="A0AAN9FHP1"/>
<name>A0AAN9FHP1_CROPI</name>
<dbReference type="Proteomes" id="UP001372338">
    <property type="component" value="Unassembled WGS sequence"/>
</dbReference>
<dbReference type="PANTHER" id="PTHR31917">
    <property type="entry name" value="AGENET DOMAIN-CONTAINING PROTEIN-RELATED"/>
    <property type="match status" value="1"/>
</dbReference>
<dbReference type="PANTHER" id="PTHR31917:SF147">
    <property type="entry name" value="AGENET DOMAIN-CONTAINING PROTEIN"/>
    <property type="match status" value="1"/>
</dbReference>